<dbReference type="AlphaFoldDB" id="A0A4D6LYC9"/>
<evidence type="ECO:0000313" key="2">
    <source>
        <dbReference type="Proteomes" id="UP000501690"/>
    </source>
</evidence>
<accession>A0A4D6LYC9</accession>
<gene>
    <name evidence="1" type="ORF">DEO72_LG5g1831</name>
</gene>
<organism evidence="1 2">
    <name type="scientific">Vigna unguiculata</name>
    <name type="common">Cowpea</name>
    <dbReference type="NCBI Taxonomy" id="3917"/>
    <lineage>
        <taxon>Eukaryota</taxon>
        <taxon>Viridiplantae</taxon>
        <taxon>Streptophyta</taxon>
        <taxon>Embryophyta</taxon>
        <taxon>Tracheophyta</taxon>
        <taxon>Spermatophyta</taxon>
        <taxon>Magnoliopsida</taxon>
        <taxon>eudicotyledons</taxon>
        <taxon>Gunneridae</taxon>
        <taxon>Pentapetalae</taxon>
        <taxon>rosids</taxon>
        <taxon>fabids</taxon>
        <taxon>Fabales</taxon>
        <taxon>Fabaceae</taxon>
        <taxon>Papilionoideae</taxon>
        <taxon>50 kb inversion clade</taxon>
        <taxon>NPAAA clade</taxon>
        <taxon>indigoferoid/millettioid clade</taxon>
        <taxon>Phaseoleae</taxon>
        <taxon>Vigna</taxon>
    </lineage>
</organism>
<keyword evidence="2" id="KW-1185">Reference proteome</keyword>
<name>A0A4D6LYC9_VIGUN</name>
<proteinExistence type="predicted"/>
<reference evidence="1 2" key="1">
    <citation type="submission" date="2019-04" db="EMBL/GenBank/DDBJ databases">
        <title>An improved genome assembly and genetic linkage map for asparagus bean, Vigna unguiculata ssp. sesquipedialis.</title>
        <authorList>
            <person name="Xia Q."/>
            <person name="Zhang R."/>
            <person name="Dong Y."/>
        </authorList>
    </citation>
    <scope>NUCLEOTIDE SEQUENCE [LARGE SCALE GENOMIC DNA]</scope>
    <source>
        <tissue evidence="1">Leaf</tissue>
    </source>
</reference>
<dbReference type="Proteomes" id="UP000501690">
    <property type="component" value="Linkage Group LG5"/>
</dbReference>
<evidence type="ECO:0000313" key="1">
    <source>
        <dbReference type="EMBL" id="QCD93755.1"/>
    </source>
</evidence>
<protein>
    <submittedName>
        <fullName evidence="1">Uncharacterized protein</fullName>
    </submittedName>
</protein>
<sequence>MSRATKSTSLVTIHHGRPRPKSMTPFDFALSFSAVLLRRTSIANPDRELATPP</sequence>
<dbReference type="EMBL" id="CP039349">
    <property type="protein sequence ID" value="QCD93755.1"/>
    <property type="molecule type" value="Genomic_DNA"/>
</dbReference>